<keyword evidence="10" id="KW-1185">Reference proteome</keyword>
<feature type="transmembrane region" description="Helical" evidence="7">
    <location>
        <begin position="125"/>
        <end position="142"/>
    </location>
</feature>
<dbReference type="Proteomes" id="UP000254051">
    <property type="component" value="Unassembled WGS sequence"/>
</dbReference>
<dbReference type="RefSeq" id="WP_109708530.1">
    <property type="nucleotide sequence ID" value="NZ_QGDS01000001.1"/>
</dbReference>
<feature type="transmembrane region" description="Helical" evidence="7">
    <location>
        <begin position="267"/>
        <end position="289"/>
    </location>
</feature>
<dbReference type="EMBL" id="UHJJ01000001">
    <property type="protein sequence ID" value="SUQ12513.1"/>
    <property type="molecule type" value="Genomic_DNA"/>
</dbReference>
<dbReference type="PANTHER" id="PTHR42920:SF11">
    <property type="entry name" value="INNER MEMBRANE PROTEIN YTFF"/>
    <property type="match status" value="1"/>
</dbReference>
<evidence type="ECO:0000256" key="1">
    <source>
        <dbReference type="ARBA" id="ARBA00004651"/>
    </source>
</evidence>
<name>A0A316A3J6_9FIRM</name>
<dbReference type="Gene3D" id="1.10.3730.20">
    <property type="match status" value="1"/>
</dbReference>
<feature type="transmembrane region" description="Helical" evidence="7">
    <location>
        <begin position="178"/>
        <end position="202"/>
    </location>
</feature>
<gene>
    <name evidence="9" type="ORF">SAMN05216529_101409</name>
</gene>
<protein>
    <submittedName>
        <fullName evidence="9">Permease of the drug/metabolite transporter (DMT) superfamily</fullName>
    </submittedName>
</protein>
<dbReference type="GO" id="GO:0005886">
    <property type="term" value="C:plasma membrane"/>
    <property type="evidence" value="ECO:0007669"/>
    <property type="project" value="UniProtKB-SubCell"/>
</dbReference>
<evidence type="ECO:0000256" key="7">
    <source>
        <dbReference type="SAM" id="Phobius"/>
    </source>
</evidence>
<feature type="transmembrane region" description="Helical" evidence="7">
    <location>
        <begin position="69"/>
        <end position="91"/>
    </location>
</feature>
<dbReference type="AlphaFoldDB" id="A0A316A3J6"/>
<dbReference type="OrthoDB" id="9794287at2"/>
<feature type="transmembrane region" description="Helical" evidence="7">
    <location>
        <begin position="208"/>
        <end position="230"/>
    </location>
</feature>
<reference evidence="10" key="1">
    <citation type="submission" date="2017-07" db="EMBL/GenBank/DDBJ databases">
        <authorList>
            <person name="Varghese N."/>
            <person name="Submissions S."/>
        </authorList>
    </citation>
    <scope>NUCLEOTIDE SEQUENCE [LARGE SCALE GENOMIC DNA]</scope>
    <source>
        <strain evidence="10">NLAE-zl-C134</strain>
    </source>
</reference>
<keyword evidence="6 7" id="KW-0472">Membrane</keyword>
<evidence type="ECO:0000256" key="5">
    <source>
        <dbReference type="ARBA" id="ARBA00022989"/>
    </source>
</evidence>
<evidence type="ECO:0000256" key="3">
    <source>
        <dbReference type="ARBA" id="ARBA00022475"/>
    </source>
</evidence>
<dbReference type="PANTHER" id="PTHR42920">
    <property type="entry name" value="OS03G0707200 PROTEIN-RELATED"/>
    <property type="match status" value="1"/>
</dbReference>
<feature type="domain" description="EamA" evidence="8">
    <location>
        <begin position="152"/>
        <end position="283"/>
    </location>
</feature>
<dbReference type="InterPro" id="IPR000620">
    <property type="entry name" value="EamA_dom"/>
</dbReference>
<keyword evidence="3" id="KW-1003">Cell membrane</keyword>
<evidence type="ECO:0000256" key="6">
    <source>
        <dbReference type="ARBA" id="ARBA00023136"/>
    </source>
</evidence>
<sequence>MNKKMTAILFALLAAILYAVNIPLSKVLLKDVEPVFMAAFLYFGAGLGMSVYSVFTGKLKNEDKLTKKELPYTVGMIILDIAAPICLMIGLNEASSANASLLNNFEIAATSVIALFIFKEVISRKMWLAILLIILSSILLSFEGVESLQFSYGSIYVLLACMCWGLENNCTRMLSSKSTIQIVVLKGVFSGLGSFVVAVITGERLPSLIYIVYVLVLGFVSYGLSIFFYIKAQNELGAAKTSACYAVSPFVGALLSFVILREALSKTYLIALIIMAAGTVLVVLDTLLIRHRHRHTHTFVHTHDGNTHEHIVVHEHGHRHLLNKQGKHFHKHIHSKM</sequence>
<comment type="similarity">
    <text evidence="2">Belongs to the EamA transporter family.</text>
</comment>
<dbReference type="InterPro" id="IPR051258">
    <property type="entry name" value="Diverse_Substrate_Transporter"/>
</dbReference>
<keyword evidence="5 7" id="KW-1133">Transmembrane helix</keyword>
<dbReference type="SUPFAM" id="SSF103481">
    <property type="entry name" value="Multidrug resistance efflux transporter EmrE"/>
    <property type="match status" value="2"/>
</dbReference>
<evidence type="ECO:0000256" key="2">
    <source>
        <dbReference type="ARBA" id="ARBA00007362"/>
    </source>
</evidence>
<dbReference type="Pfam" id="PF00892">
    <property type="entry name" value="EamA"/>
    <property type="match status" value="2"/>
</dbReference>
<organism evidence="9 10">
    <name type="scientific">Faecalicatena contorta</name>
    <dbReference type="NCBI Taxonomy" id="39482"/>
    <lineage>
        <taxon>Bacteria</taxon>
        <taxon>Bacillati</taxon>
        <taxon>Bacillota</taxon>
        <taxon>Clostridia</taxon>
        <taxon>Lachnospirales</taxon>
        <taxon>Lachnospiraceae</taxon>
        <taxon>Faecalicatena</taxon>
    </lineage>
</organism>
<evidence type="ECO:0000256" key="4">
    <source>
        <dbReference type="ARBA" id="ARBA00022692"/>
    </source>
</evidence>
<evidence type="ECO:0000313" key="9">
    <source>
        <dbReference type="EMBL" id="SUQ12513.1"/>
    </source>
</evidence>
<feature type="transmembrane region" description="Helical" evidence="7">
    <location>
        <begin position="97"/>
        <end position="118"/>
    </location>
</feature>
<evidence type="ECO:0000313" key="10">
    <source>
        <dbReference type="Proteomes" id="UP000254051"/>
    </source>
</evidence>
<feature type="transmembrane region" description="Helical" evidence="7">
    <location>
        <begin position="35"/>
        <end position="57"/>
    </location>
</feature>
<comment type="subcellular location">
    <subcellularLocation>
        <location evidence="1">Cell membrane</location>
        <topology evidence="1">Multi-pass membrane protein</topology>
    </subcellularLocation>
</comment>
<evidence type="ECO:0000259" key="8">
    <source>
        <dbReference type="Pfam" id="PF00892"/>
    </source>
</evidence>
<proteinExistence type="inferred from homology"/>
<dbReference type="InterPro" id="IPR037185">
    <property type="entry name" value="EmrE-like"/>
</dbReference>
<accession>A0A316A3J6</accession>
<feature type="transmembrane region" description="Helical" evidence="7">
    <location>
        <begin position="242"/>
        <end position="261"/>
    </location>
</feature>
<feature type="domain" description="EamA" evidence="8">
    <location>
        <begin position="6"/>
        <end position="141"/>
    </location>
</feature>
<feature type="transmembrane region" description="Helical" evidence="7">
    <location>
        <begin position="148"/>
        <end position="166"/>
    </location>
</feature>
<keyword evidence="4 7" id="KW-0812">Transmembrane</keyword>